<sequence length="121" mass="14448">MQCGRSIQLGSFPIAWIHKVFSDDIRNSNTHYKEIQKFLCQLNKVIPFEIWPPLDVTAPWDTWQIQHKPYHEEILKDSQSQYEDKDEDFHPDAYHDAFQLEIYQKKQDRIIGLNLTLDEST</sequence>
<evidence type="ECO:0000313" key="1">
    <source>
        <dbReference type="EMBL" id="MBA0773984.1"/>
    </source>
</evidence>
<evidence type="ECO:0000313" key="2">
    <source>
        <dbReference type="Proteomes" id="UP000593568"/>
    </source>
</evidence>
<dbReference type="Proteomes" id="UP000593568">
    <property type="component" value="Unassembled WGS sequence"/>
</dbReference>
<comment type="caution">
    <text evidence="1">The sequence shown here is derived from an EMBL/GenBank/DDBJ whole genome shotgun (WGS) entry which is preliminary data.</text>
</comment>
<name>A0A7J9EML1_9ROSI</name>
<gene>
    <name evidence="1" type="ORF">Gotri_009226</name>
</gene>
<dbReference type="AlphaFoldDB" id="A0A7J9EML1"/>
<dbReference type="EMBL" id="JABEZW010000009">
    <property type="protein sequence ID" value="MBA0773984.1"/>
    <property type="molecule type" value="Genomic_DNA"/>
</dbReference>
<reference evidence="1 2" key="1">
    <citation type="journal article" date="2019" name="Genome Biol. Evol.">
        <title>Insights into the evolution of the New World diploid cottons (Gossypium, subgenus Houzingenia) based on genome sequencing.</title>
        <authorList>
            <person name="Grover C.E."/>
            <person name="Arick M.A. 2nd"/>
            <person name="Thrash A."/>
            <person name="Conover J.L."/>
            <person name="Sanders W.S."/>
            <person name="Peterson D.G."/>
            <person name="Frelichowski J.E."/>
            <person name="Scheffler J.A."/>
            <person name="Scheffler B.E."/>
            <person name="Wendel J.F."/>
        </authorList>
    </citation>
    <scope>NUCLEOTIDE SEQUENCE [LARGE SCALE GENOMIC DNA]</scope>
    <source>
        <strain evidence="1">8</strain>
        <tissue evidence="1">Leaf</tissue>
    </source>
</reference>
<accession>A0A7J9EML1</accession>
<organism evidence="1 2">
    <name type="scientific">Gossypium trilobum</name>
    <dbReference type="NCBI Taxonomy" id="34281"/>
    <lineage>
        <taxon>Eukaryota</taxon>
        <taxon>Viridiplantae</taxon>
        <taxon>Streptophyta</taxon>
        <taxon>Embryophyta</taxon>
        <taxon>Tracheophyta</taxon>
        <taxon>Spermatophyta</taxon>
        <taxon>Magnoliopsida</taxon>
        <taxon>eudicotyledons</taxon>
        <taxon>Gunneridae</taxon>
        <taxon>Pentapetalae</taxon>
        <taxon>rosids</taxon>
        <taxon>malvids</taxon>
        <taxon>Malvales</taxon>
        <taxon>Malvaceae</taxon>
        <taxon>Malvoideae</taxon>
        <taxon>Gossypium</taxon>
    </lineage>
</organism>
<keyword evidence="2" id="KW-1185">Reference proteome</keyword>
<feature type="non-terminal residue" evidence="1">
    <location>
        <position position="1"/>
    </location>
</feature>
<proteinExistence type="predicted"/>
<protein>
    <submittedName>
        <fullName evidence="1">Uncharacterized protein</fullName>
    </submittedName>
</protein>